<dbReference type="InterPro" id="IPR003738">
    <property type="entry name" value="SRAP"/>
</dbReference>
<keyword evidence="4 8" id="KW-0378">Hydrolase</keyword>
<reference evidence="9 10" key="1">
    <citation type="submission" date="2018-04" db="EMBL/GenBank/DDBJ databases">
        <title>Genomic Encyclopedia of Type Strains, Phase IV (KMG-IV): sequencing the most valuable type-strain genomes for metagenomic binning, comparative biology and taxonomic classification.</title>
        <authorList>
            <person name="Goeker M."/>
        </authorList>
    </citation>
    <scope>NUCLEOTIDE SEQUENCE [LARGE SCALE GENOMIC DNA]</scope>
    <source>
        <strain evidence="9 10">DSM 100231</strain>
    </source>
</reference>
<keyword evidence="3" id="KW-0227">DNA damage</keyword>
<dbReference type="AlphaFoldDB" id="A0A2U1AX81"/>
<evidence type="ECO:0000256" key="5">
    <source>
        <dbReference type="ARBA" id="ARBA00023124"/>
    </source>
</evidence>
<dbReference type="PANTHER" id="PTHR13604">
    <property type="entry name" value="DC12-RELATED"/>
    <property type="match status" value="1"/>
</dbReference>
<dbReference type="OrthoDB" id="9782620at2"/>
<keyword evidence="2 8" id="KW-0645">Protease</keyword>
<dbReference type="Proteomes" id="UP000245466">
    <property type="component" value="Unassembled WGS sequence"/>
</dbReference>
<dbReference type="InterPro" id="IPR036590">
    <property type="entry name" value="SRAP-like"/>
</dbReference>
<dbReference type="EC" id="3.4.-.-" evidence="8"/>
<proteinExistence type="inferred from homology"/>
<dbReference type="PANTHER" id="PTHR13604:SF0">
    <property type="entry name" value="ABASIC SITE PROCESSING PROTEIN HMCES"/>
    <property type="match status" value="1"/>
</dbReference>
<dbReference type="GO" id="GO:0006508">
    <property type="term" value="P:proteolysis"/>
    <property type="evidence" value="ECO:0007669"/>
    <property type="project" value="UniProtKB-KW"/>
</dbReference>
<dbReference type="GO" id="GO:0016829">
    <property type="term" value="F:lyase activity"/>
    <property type="evidence" value="ECO:0007669"/>
    <property type="project" value="UniProtKB-KW"/>
</dbReference>
<dbReference type="GO" id="GO:0106300">
    <property type="term" value="P:protein-DNA covalent cross-linking repair"/>
    <property type="evidence" value="ECO:0007669"/>
    <property type="project" value="InterPro"/>
</dbReference>
<keyword evidence="5" id="KW-0190">Covalent protein-DNA linkage</keyword>
<dbReference type="RefSeq" id="WP_116543587.1">
    <property type="nucleotide sequence ID" value="NZ_QEKI01000006.1"/>
</dbReference>
<evidence type="ECO:0000256" key="3">
    <source>
        <dbReference type="ARBA" id="ARBA00022763"/>
    </source>
</evidence>
<evidence type="ECO:0000256" key="4">
    <source>
        <dbReference type="ARBA" id="ARBA00022801"/>
    </source>
</evidence>
<dbReference type="GO" id="GO:0008233">
    <property type="term" value="F:peptidase activity"/>
    <property type="evidence" value="ECO:0007669"/>
    <property type="project" value="UniProtKB-KW"/>
</dbReference>
<protein>
    <recommendedName>
        <fullName evidence="8">Abasic site processing protein</fullName>
        <ecNumber evidence="8">3.4.-.-</ecNumber>
    </recommendedName>
</protein>
<keyword evidence="6" id="KW-0238">DNA-binding</keyword>
<comment type="caution">
    <text evidence="9">The sequence shown here is derived from an EMBL/GenBank/DDBJ whole genome shotgun (WGS) entry which is preliminary data.</text>
</comment>
<evidence type="ECO:0000256" key="6">
    <source>
        <dbReference type="ARBA" id="ARBA00023125"/>
    </source>
</evidence>
<dbReference type="GO" id="GO:0003697">
    <property type="term" value="F:single-stranded DNA binding"/>
    <property type="evidence" value="ECO:0007669"/>
    <property type="project" value="InterPro"/>
</dbReference>
<keyword evidence="7" id="KW-0456">Lyase</keyword>
<evidence type="ECO:0000256" key="7">
    <source>
        <dbReference type="ARBA" id="ARBA00023239"/>
    </source>
</evidence>
<evidence type="ECO:0000313" key="10">
    <source>
        <dbReference type="Proteomes" id="UP000245466"/>
    </source>
</evidence>
<evidence type="ECO:0000313" key="9">
    <source>
        <dbReference type="EMBL" id="PVY40857.1"/>
    </source>
</evidence>
<organism evidence="9 10">
    <name type="scientific">Pontibacter virosus</name>
    <dbReference type="NCBI Taxonomy" id="1765052"/>
    <lineage>
        <taxon>Bacteria</taxon>
        <taxon>Pseudomonadati</taxon>
        <taxon>Bacteroidota</taxon>
        <taxon>Cytophagia</taxon>
        <taxon>Cytophagales</taxon>
        <taxon>Hymenobacteraceae</taxon>
        <taxon>Pontibacter</taxon>
    </lineage>
</organism>
<evidence type="ECO:0000256" key="1">
    <source>
        <dbReference type="ARBA" id="ARBA00008136"/>
    </source>
</evidence>
<sequence length="219" mass="24806">MCGRYSVLPKAKGKSRAAKLLAKALKEAYYNAAPSQELPVITNYQPATVQFFSWGLQPFWSKDARAVKRSINARAETITEKPSFRHLLTSKRCLVPADGFFEWQLTRQGKVPYRFLLKNEELFSFAGLWDEWVDQHTGEVLHTFTIITTEANEVVKPIHDRMPVILSPEAEGLWLDTHGTQEELLALLKPFEGAQMKTYPVSTLVNSPTNNTPEVINSL</sequence>
<name>A0A2U1AX81_9BACT</name>
<dbReference type="Gene3D" id="3.90.1680.10">
    <property type="entry name" value="SOS response associated peptidase-like"/>
    <property type="match status" value="1"/>
</dbReference>
<accession>A0A2U1AX81</accession>
<keyword evidence="10" id="KW-1185">Reference proteome</keyword>
<dbReference type="Pfam" id="PF02586">
    <property type="entry name" value="SRAP"/>
    <property type="match status" value="1"/>
</dbReference>
<evidence type="ECO:0000256" key="2">
    <source>
        <dbReference type="ARBA" id="ARBA00022670"/>
    </source>
</evidence>
<dbReference type="SUPFAM" id="SSF143081">
    <property type="entry name" value="BB1717-like"/>
    <property type="match status" value="1"/>
</dbReference>
<evidence type="ECO:0000256" key="8">
    <source>
        <dbReference type="RuleBase" id="RU364100"/>
    </source>
</evidence>
<gene>
    <name evidence="9" type="ORF">C8E01_106199</name>
</gene>
<dbReference type="EMBL" id="QEKI01000006">
    <property type="protein sequence ID" value="PVY40857.1"/>
    <property type="molecule type" value="Genomic_DNA"/>
</dbReference>
<comment type="similarity">
    <text evidence="1 8">Belongs to the SOS response-associated peptidase family.</text>
</comment>